<gene>
    <name evidence="4" type="ORF">NBRC116585_10350</name>
</gene>
<feature type="region of interest" description="Disordered" evidence="2">
    <location>
        <begin position="343"/>
        <end position="365"/>
    </location>
</feature>
<keyword evidence="3" id="KW-1133">Transmembrane helix</keyword>
<dbReference type="InterPro" id="IPR007470">
    <property type="entry name" value="HemX"/>
</dbReference>
<name>A0ABP9ZXP9_9GAMM</name>
<proteinExistence type="predicted"/>
<dbReference type="RefSeq" id="WP_353293854.1">
    <property type="nucleotide sequence ID" value="NZ_BAABWH010000002.1"/>
</dbReference>
<feature type="compositionally biased region" description="Polar residues" evidence="2">
    <location>
        <begin position="346"/>
        <end position="359"/>
    </location>
</feature>
<evidence type="ECO:0000256" key="1">
    <source>
        <dbReference type="SAM" id="Coils"/>
    </source>
</evidence>
<keyword evidence="3" id="KW-0472">Membrane</keyword>
<evidence type="ECO:0000313" key="5">
    <source>
        <dbReference type="Proteomes" id="UP001481413"/>
    </source>
</evidence>
<evidence type="ECO:0000256" key="3">
    <source>
        <dbReference type="SAM" id="Phobius"/>
    </source>
</evidence>
<protein>
    <recommendedName>
        <fullName evidence="6">Uroporphyrin-3 C-methyltransferase</fullName>
    </recommendedName>
</protein>
<reference evidence="4 5" key="1">
    <citation type="submission" date="2024-04" db="EMBL/GenBank/DDBJ databases">
        <title>Draft genome sequence of Thalassolituus maritimus NBRC 116585.</title>
        <authorList>
            <person name="Miyakawa T."/>
            <person name="Kusuya Y."/>
            <person name="Miura T."/>
        </authorList>
    </citation>
    <scope>NUCLEOTIDE SEQUENCE [LARGE SCALE GENOMIC DNA]</scope>
    <source>
        <strain evidence="4 5">5NW40-0001</strain>
    </source>
</reference>
<organism evidence="4 5">
    <name type="scientific">Thalassolituus maritimus</name>
    <dbReference type="NCBI Taxonomy" id="484498"/>
    <lineage>
        <taxon>Bacteria</taxon>
        <taxon>Pseudomonadati</taxon>
        <taxon>Pseudomonadota</taxon>
        <taxon>Gammaproteobacteria</taxon>
        <taxon>Oceanospirillales</taxon>
        <taxon>Oceanospirillaceae</taxon>
        <taxon>Thalassolituus</taxon>
    </lineage>
</organism>
<evidence type="ECO:0008006" key="6">
    <source>
        <dbReference type="Google" id="ProtNLM"/>
    </source>
</evidence>
<evidence type="ECO:0000256" key="2">
    <source>
        <dbReference type="SAM" id="MobiDB-lite"/>
    </source>
</evidence>
<keyword evidence="5" id="KW-1185">Reference proteome</keyword>
<feature type="coiled-coil region" evidence="1">
    <location>
        <begin position="64"/>
        <end position="91"/>
    </location>
</feature>
<keyword evidence="1" id="KW-0175">Coiled coil</keyword>
<evidence type="ECO:0000313" key="4">
    <source>
        <dbReference type="EMBL" id="GAA6144918.1"/>
    </source>
</evidence>
<keyword evidence="3" id="KW-0812">Transmembrane</keyword>
<dbReference type="Pfam" id="PF04375">
    <property type="entry name" value="HemX"/>
    <property type="match status" value="1"/>
</dbReference>
<dbReference type="PANTHER" id="PTHR38043:SF1">
    <property type="entry name" value="PROTEIN HEMX"/>
    <property type="match status" value="1"/>
</dbReference>
<dbReference type="Proteomes" id="UP001481413">
    <property type="component" value="Unassembled WGS sequence"/>
</dbReference>
<comment type="caution">
    <text evidence="4">The sequence shown here is derived from an EMBL/GenBank/DDBJ whole genome shotgun (WGS) entry which is preliminary data.</text>
</comment>
<dbReference type="EMBL" id="BAABWH010000002">
    <property type="protein sequence ID" value="GAA6144918.1"/>
    <property type="molecule type" value="Genomic_DNA"/>
</dbReference>
<feature type="transmembrane region" description="Helical" evidence="3">
    <location>
        <begin position="23"/>
        <end position="47"/>
    </location>
</feature>
<sequence length="365" mass="41402">MSNEQQTNAPADKGQKEKRGSNVLSWFNLLLIIILFVLVAGAGYLGWTQNQTATAETAVLTDRLNTALQKIEASNARENQLMERAEALNTASQDLAAQVAHNSDRLGKLPGAERQDWLLAEAEYLLRLANQRLTLERDWEGAISMLTAADNVLIETRNPRFDKVRAQIARELVALRAVPAVDRVGAIFRLQALQETVVALPWMPEKLIPEVAEEEEPRPLEEQTWYWNIWYDIKSNVTRMVRIRERDEPIAAPLTPDQQYYLQQNMHLMLEQAQVALLREQTELYQHSLKRVSEWLDAYLVIEDERTRAARAAVSELQAWEVAPESPDVTASLIILQELVEEQRRTGTVQPSAPESTDATAEEDS</sequence>
<accession>A0ABP9ZXP9</accession>
<dbReference type="PANTHER" id="PTHR38043">
    <property type="entry name" value="PROTEIN HEMX"/>
    <property type="match status" value="1"/>
</dbReference>